<proteinExistence type="predicted"/>
<feature type="compositionally biased region" description="Gly residues" evidence="1">
    <location>
        <begin position="1"/>
        <end position="10"/>
    </location>
</feature>
<gene>
    <name evidence="2" type="ORF">XBFM1_2570013</name>
</gene>
<organism evidence="2">
    <name type="scientific">Xenorhabdus bovienii str. feltiae Moldova</name>
    <dbReference type="NCBI Taxonomy" id="1398200"/>
    <lineage>
        <taxon>Bacteria</taxon>
        <taxon>Pseudomonadati</taxon>
        <taxon>Pseudomonadota</taxon>
        <taxon>Gammaproteobacteria</taxon>
        <taxon>Enterobacterales</taxon>
        <taxon>Morganellaceae</taxon>
        <taxon>Xenorhabdus</taxon>
    </lineage>
</organism>
<sequence>MGSAGLGTGTGASMAAKSAGARIGGASSSPTSASPSSPSPSVRQAAGQADKAQDRKITGHHVASGLTRGAGVISAISVPGMESAAGLSLASGAPQPVPGTDGANTDSSTQMKPSEPQNIIRPADAPTPPSSTSDTKKEDL</sequence>
<accession>A0A077NUX9</accession>
<dbReference type="EMBL" id="CBSV010000176">
    <property type="protein sequence ID" value="CDH02264.1"/>
    <property type="molecule type" value="Genomic_DNA"/>
</dbReference>
<dbReference type="AlphaFoldDB" id="A0A077NUX9"/>
<protein>
    <submittedName>
        <fullName evidence="2">P-type conjugative transfer protein TrbL</fullName>
    </submittedName>
</protein>
<dbReference type="Proteomes" id="UP000028487">
    <property type="component" value="Unassembled WGS sequence"/>
</dbReference>
<evidence type="ECO:0000256" key="1">
    <source>
        <dbReference type="SAM" id="MobiDB-lite"/>
    </source>
</evidence>
<dbReference type="HOGENOM" id="CLU_1834390_0_0_6"/>
<feature type="compositionally biased region" description="Low complexity" evidence="1">
    <location>
        <begin position="11"/>
        <end position="41"/>
    </location>
</feature>
<feature type="region of interest" description="Disordered" evidence="1">
    <location>
        <begin position="1"/>
        <end position="69"/>
    </location>
</feature>
<reference evidence="2" key="1">
    <citation type="submission" date="2013-07" db="EMBL/GenBank/DDBJ databases">
        <title>Sub-species coevolution in mutualistic symbiosis.</title>
        <authorList>
            <person name="Murfin K."/>
            <person name="Klassen J."/>
            <person name="Lee M."/>
            <person name="Forst S."/>
            <person name="Stock P."/>
            <person name="Goodrich-Blair H."/>
        </authorList>
    </citation>
    <scope>NUCLEOTIDE SEQUENCE [LARGE SCALE GENOMIC DNA]</scope>
    <source>
        <strain evidence="2">Feltiae Moldova</strain>
    </source>
</reference>
<evidence type="ECO:0000313" key="2">
    <source>
        <dbReference type="EMBL" id="CDH02264.1"/>
    </source>
</evidence>
<name>A0A077NUX9_XENBV</name>
<comment type="caution">
    <text evidence="2">The sequence shown here is derived from an EMBL/GenBank/DDBJ whole genome shotgun (WGS) entry which is preliminary data.</text>
</comment>
<feature type="compositionally biased region" description="Polar residues" evidence="1">
    <location>
        <begin position="102"/>
        <end position="117"/>
    </location>
</feature>
<feature type="region of interest" description="Disordered" evidence="1">
    <location>
        <begin position="87"/>
        <end position="140"/>
    </location>
</feature>